<organism evidence="8 9">
    <name type="scientific">Dicentrarchus labrax</name>
    <name type="common">European seabass</name>
    <name type="synonym">Morone labrax</name>
    <dbReference type="NCBI Taxonomy" id="13489"/>
    <lineage>
        <taxon>Eukaryota</taxon>
        <taxon>Metazoa</taxon>
        <taxon>Chordata</taxon>
        <taxon>Craniata</taxon>
        <taxon>Vertebrata</taxon>
        <taxon>Euteleostomi</taxon>
        <taxon>Actinopterygii</taxon>
        <taxon>Neopterygii</taxon>
        <taxon>Teleostei</taxon>
        <taxon>Neoteleostei</taxon>
        <taxon>Acanthomorphata</taxon>
        <taxon>Eupercaria</taxon>
        <taxon>Moronidae</taxon>
        <taxon>Dicentrarchus</taxon>
    </lineage>
</organism>
<dbReference type="AlphaFoldDB" id="A0A8C4DI62"/>
<dbReference type="GO" id="GO:0005654">
    <property type="term" value="C:nucleoplasm"/>
    <property type="evidence" value="ECO:0007669"/>
    <property type="project" value="UniProtKB-SubCell"/>
</dbReference>
<feature type="domain" description="THAP-type" evidence="7">
    <location>
        <begin position="1"/>
        <end position="86"/>
    </location>
</feature>
<dbReference type="InterPro" id="IPR006612">
    <property type="entry name" value="THAP_Znf"/>
</dbReference>
<evidence type="ECO:0000256" key="3">
    <source>
        <dbReference type="ARBA" id="ARBA00022833"/>
    </source>
</evidence>
<dbReference type="InterPro" id="IPR026516">
    <property type="entry name" value="THAP1/10"/>
</dbReference>
<dbReference type="Ensembl" id="ENSDLAT00005004588.2">
    <property type="protein sequence ID" value="ENSDLAP00005004439.2"/>
    <property type="gene ID" value="ENSDLAG00005001987.2"/>
</dbReference>
<dbReference type="GO" id="GO:0003700">
    <property type="term" value="F:DNA-binding transcription factor activity"/>
    <property type="evidence" value="ECO:0007669"/>
    <property type="project" value="UniProtKB-UniRule"/>
</dbReference>
<dbReference type="GO" id="GO:0001935">
    <property type="term" value="P:endothelial cell proliferation"/>
    <property type="evidence" value="ECO:0007669"/>
    <property type="project" value="UniProtKB-UniRule"/>
</dbReference>
<dbReference type="PROSITE" id="PS50950">
    <property type="entry name" value="ZF_THAP"/>
    <property type="match status" value="1"/>
</dbReference>
<dbReference type="GO" id="GO:0008270">
    <property type="term" value="F:zinc ion binding"/>
    <property type="evidence" value="ECO:0007669"/>
    <property type="project" value="UniProtKB-KW"/>
</dbReference>
<proteinExistence type="inferred from homology"/>
<reference evidence="8" key="1">
    <citation type="submission" date="2025-08" db="UniProtKB">
        <authorList>
            <consortium name="Ensembl"/>
        </authorList>
    </citation>
    <scope>IDENTIFICATION</scope>
</reference>
<dbReference type="PANTHER" id="PTHR46600">
    <property type="entry name" value="THAP DOMAIN-CONTAINING"/>
    <property type="match status" value="1"/>
</dbReference>
<accession>A0A8C4DI62</accession>
<comment type="function">
    <text evidence="6">DNA-binding transcription regulator that regulates endothelial cell proliferation and G1/S cell-cycle progression. Specifically binds the 5'-[AT]NTNN[GT]GGCA[AGT]-3' core DNA sequence and acts by modulating expression of pRB-E2F cell-cycle target genes.</text>
</comment>
<keyword evidence="4 5" id="KW-0238">DNA-binding</keyword>
<keyword evidence="9" id="KW-1185">Reference proteome</keyword>
<keyword evidence="6" id="KW-0539">Nucleus</keyword>
<dbReference type="GO" id="GO:0043565">
    <property type="term" value="F:sequence-specific DNA binding"/>
    <property type="evidence" value="ECO:0007669"/>
    <property type="project" value="UniProtKB-UniRule"/>
</dbReference>
<evidence type="ECO:0000313" key="8">
    <source>
        <dbReference type="Ensembl" id="ENSDLAP00005004439.2"/>
    </source>
</evidence>
<keyword evidence="6" id="KW-0131">Cell cycle</keyword>
<keyword evidence="6" id="KW-0805">Transcription regulation</keyword>
<keyword evidence="3" id="KW-0862">Zinc</keyword>
<protein>
    <recommendedName>
        <fullName evidence="6">THAP domain-containing protein 1</fullName>
    </recommendedName>
</protein>
<dbReference type="SMART" id="SM00692">
    <property type="entry name" value="DM3"/>
    <property type="match status" value="1"/>
</dbReference>
<reference evidence="8" key="2">
    <citation type="submission" date="2025-09" db="UniProtKB">
        <authorList>
            <consortium name="Ensembl"/>
        </authorList>
    </citation>
    <scope>IDENTIFICATION</scope>
</reference>
<dbReference type="GeneTree" id="ENSGT00990000206065"/>
<keyword evidence="2 5" id="KW-0863">Zinc-finger</keyword>
<evidence type="ECO:0000256" key="6">
    <source>
        <dbReference type="RuleBase" id="RU369073"/>
    </source>
</evidence>
<dbReference type="Gene3D" id="6.20.210.20">
    <property type="entry name" value="THAP domain"/>
    <property type="match status" value="1"/>
</dbReference>
<evidence type="ECO:0000256" key="2">
    <source>
        <dbReference type="ARBA" id="ARBA00022771"/>
    </source>
</evidence>
<comment type="subcellular location">
    <subcellularLocation>
        <location evidence="6">Nucleus</location>
        <location evidence="6">Nucleoplasm</location>
    </subcellularLocation>
</comment>
<dbReference type="InterPro" id="IPR038441">
    <property type="entry name" value="THAP_Znf_sf"/>
</dbReference>
<dbReference type="SMART" id="SM00980">
    <property type="entry name" value="THAP"/>
    <property type="match status" value="1"/>
</dbReference>
<sequence>MVRVCAFPNCGNRMRRYKCLHFHRLPFHDHEILQLWLVVLQLDVQTPIQVLCEKDLCICSEHFEEDDYRDTTQRGRLKRNAVPRMKTAATTVEVMLYS</sequence>
<dbReference type="Pfam" id="PF05485">
    <property type="entry name" value="THAP"/>
    <property type="match status" value="1"/>
</dbReference>
<evidence type="ECO:0000259" key="7">
    <source>
        <dbReference type="PROSITE" id="PS50950"/>
    </source>
</evidence>
<dbReference type="PANTHER" id="PTHR46600:SF11">
    <property type="entry name" value="THAP DOMAIN-CONTAINING PROTEIN 10"/>
    <property type="match status" value="1"/>
</dbReference>
<dbReference type="SUPFAM" id="SSF57716">
    <property type="entry name" value="Glucocorticoid receptor-like (DNA-binding domain)"/>
    <property type="match status" value="1"/>
</dbReference>
<dbReference type="Proteomes" id="UP000694389">
    <property type="component" value="Unassembled WGS sequence"/>
</dbReference>
<keyword evidence="6" id="KW-0804">Transcription</keyword>
<name>A0A8C4DI62_DICLA</name>
<evidence type="ECO:0000256" key="5">
    <source>
        <dbReference type="PROSITE-ProRule" id="PRU00309"/>
    </source>
</evidence>
<keyword evidence="6" id="KW-0175">Coiled coil</keyword>
<evidence type="ECO:0000256" key="4">
    <source>
        <dbReference type="ARBA" id="ARBA00023125"/>
    </source>
</evidence>
<keyword evidence="1" id="KW-0479">Metal-binding</keyword>
<evidence type="ECO:0000256" key="1">
    <source>
        <dbReference type="ARBA" id="ARBA00022723"/>
    </source>
</evidence>
<comment type="similarity">
    <text evidence="6">Belongs to the THAP1 family.</text>
</comment>
<evidence type="ECO:0000313" key="9">
    <source>
        <dbReference type="Proteomes" id="UP000694389"/>
    </source>
</evidence>